<dbReference type="EMBL" id="ANMO01000073">
    <property type="protein sequence ID" value="EMB17993.1"/>
    <property type="molecule type" value="Genomic_DNA"/>
</dbReference>
<evidence type="ECO:0008006" key="3">
    <source>
        <dbReference type="Google" id="ProtNLM"/>
    </source>
</evidence>
<evidence type="ECO:0000313" key="1">
    <source>
        <dbReference type="EMBL" id="EMB17993.1"/>
    </source>
</evidence>
<dbReference type="Proteomes" id="UP000011529">
    <property type="component" value="Unassembled WGS sequence"/>
</dbReference>
<organism evidence="1 2">
    <name type="scientific">Rhodopirellula europaea 6C</name>
    <dbReference type="NCBI Taxonomy" id="1263867"/>
    <lineage>
        <taxon>Bacteria</taxon>
        <taxon>Pseudomonadati</taxon>
        <taxon>Planctomycetota</taxon>
        <taxon>Planctomycetia</taxon>
        <taxon>Pirellulales</taxon>
        <taxon>Pirellulaceae</taxon>
        <taxon>Rhodopirellula</taxon>
    </lineage>
</organism>
<dbReference type="AlphaFoldDB" id="M2B8H6"/>
<proteinExistence type="predicted"/>
<sequence length="256" mass="29081">MAKLSKEDRKARLKQWQAAERTDLVASMPLSPQQLNSLLDYLDANLKSCDHTTKLTDIFLHVEKLDKDRVLPWLAYHGGYCDCEVLYNLEDLAESFRDRPIPPKPKPKTKQVARDLTTLTGWDFAGLPQPWRVANLYAADEPLKLQMGKKGGCTITVVESPLAPGDQMSDDYWSALWYARTELPPKSPIQVTRGALDLPDHLQSILVRTSGWIPVYCWVVPNNQQWHLEIRTELNRQIGDLPLVAKLVTQLVTNKA</sequence>
<dbReference type="InterPro" id="IPR024248">
    <property type="entry name" value="DUF2695"/>
</dbReference>
<keyword evidence="2" id="KW-1185">Reference proteome</keyword>
<comment type="caution">
    <text evidence="1">The sequence shown here is derived from an EMBL/GenBank/DDBJ whole genome shotgun (WGS) entry which is preliminary data.</text>
</comment>
<name>M2B8H6_9BACT</name>
<reference evidence="1" key="1">
    <citation type="submission" date="2012-11" db="EMBL/GenBank/DDBJ databases">
        <title>Permanent draft genomes of Rhodopirellula europaea strain SH398 and 6C.</title>
        <authorList>
            <person name="Richter M."/>
            <person name="Richter-Heitmann T."/>
            <person name="Frank C."/>
            <person name="Harder J."/>
            <person name="Glockner F.O."/>
        </authorList>
    </citation>
    <scope>NUCLEOTIDE SEQUENCE</scope>
    <source>
        <strain evidence="1">6C</strain>
    </source>
</reference>
<accession>M2B8H6</accession>
<dbReference type="Pfam" id="PF10905">
    <property type="entry name" value="DUF2695"/>
    <property type="match status" value="1"/>
</dbReference>
<reference evidence="1" key="2">
    <citation type="journal article" date="2013" name="Mar. Genomics">
        <title>Expression of sulfatases in Rhodopirellula baltica and the diversity of sulfatases in the genus Rhodopirellula.</title>
        <authorList>
            <person name="Wegner C.E."/>
            <person name="Richter-Heitmann T."/>
            <person name="Klindworth A."/>
            <person name="Klockow C."/>
            <person name="Richter M."/>
            <person name="Achstetter T."/>
            <person name="Glockner F.O."/>
            <person name="Harder J."/>
        </authorList>
    </citation>
    <scope>NUCLEOTIDE SEQUENCE [LARGE SCALE GENOMIC DNA]</scope>
    <source>
        <strain evidence="1">6C</strain>
    </source>
</reference>
<dbReference type="PATRIC" id="fig|1263867.3.peg.1346"/>
<gene>
    <name evidence="1" type="ORF">RE6C_01274</name>
</gene>
<protein>
    <recommendedName>
        <fullName evidence="3">DUF2695 domain-containing protein</fullName>
    </recommendedName>
</protein>
<evidence type="ECO:0000313" key="2">
    <source>
        <dbReference type="Proteomes" id="UP000011529"/>
    </source>
</evidence>